<keyword evidence="2" id="KW-0687">Ribonucleoprotein</keyword>
<keyword evidence="2" id="KW-0689">Ribosomal protein</keyword>
<feature type="region of interest" description="Disordered" evidence="1">
    <location>
        <begin position="76"/>
        <end position="109"/>
    </location>
</feature>
<dbReference type="GO" id="GO:0005840">
    <property type="term" value="C:ribosome"/>
    <property type="evidence" value="ECO:0007669"/>
    <property type="project" value="UniProtKB-KW"/>
</dbReference>
<reference evidence="2" key="1">
    <citation type="submission" date="2020-03" db="EMBL/GenBank/DDBJ databases">
        <title>Studies in the Genomics of Life Span.</title>
        <authorList>
            <person name="Glass D."/>
        </authorList>
    </citation>
    <scope>NUCLEOTIDE SEQUENCE</scope>
    <source>
        <strain evidence="2">SUZIE</strain>
        <tissue evidence="2">Muscle</tissue>
    </source>
</reference>
<gene>
    <name evidence="2" type="ORF">SUZIE_175495</name>
</gene>
<protein>
    <submittedName>
        <fullName evidence="2">60S ribosomal protein L29</fullName>
    </submittedName>
</protein>
<comment type="caution">
    <text evidence="2">The sequence shown here is derived from an EMBL/GenBank/DDBJ whole genome shotgun (WGS) entry which is preliminary data.</text>
</comment>
<dbReference type="AlphaFoldDB" id="A0AA41T5B4"/>
<sequence>MHFAKKHNKKGLKKMQAINAKAMSAHAEAVKALVKPKEVESKMPKGASLKLDRLALLVHPKHGKCARAHMTSEHRLCQSKAKTQAKTQAATPAPVSALAPTPKSAQVPASVVKTSVNVRTEGLV</sequence>
<evidence type="ECO:0000256" key="1">
    <source>
        <dbReference type="SAM" id="MobiDB-lite"/>
    </source>
</evidence>
<accession>A0AA41T5B4</accession>
<organism evidence="2 3">
    <name type="scientific">Sciurus carolinensis</name>
    <name type="common">Eastern gray squirrel</name>
    <dbReference type="NCBI Taxonomy" id="30640"/>
    <lineage>
        <taxon>Eukaryota</taxon>
        <taxon>Metazoa</taxon>
        <taxon>Chordata</taxon>
        <taxon>Craniata</taxon>
        <taxon>Vertebrata</taxon>
        <taxon>Euteleostomi</taxon>
        <taxon>Mammalia</taxon>
        <taxon>Eutheria</taxon>
        <taxon>Euarchontoglires</taxon>
        <taxon>Glires</taxon>
        <taxon>Rodentia</taxon>
        <taxon>Sciuromorpha</taxon>
        <taxon>Sciuridae</taxon>
        <taxon>Sciurinae</taxon>
        <taxon>Sciurini</taxon>
        <taxon>Sciurus</taxon>
    </lineage>
</organism>
<dbReference type="Proteomes" id="UP001166674">
    <property type="component" value="Unassembled WGS sequence"/>
</dbReference>
<evidence type="ECO:0000313" key="2">
    <source>
        <dbReference type="EMBL" id="MBZ3883949.1"/>
    </source>
</evidence>
<dbReference type="EMBL" id="JAATJV010390774">
    <property type="protein sequence ID" value="MBZ3883949.1"/>
    <property type="molecule type" value="Genomic_DNA"/>
</dbReference>
<evidence type="ECO:0000313" key="3">
    <source>
        <dbReference type="Proteomes" id="UP001166674"/>
    </source>
</evidence>
<feature type="compositionally biased region" description="Low complexity" evidence="1">
    <location>
        <begin position="80"/>
        <end position="94"/>
    </location>
</feature>
<proteinExistence type="predicted"/>
<name>A0AA41T5B4_SCICA</name>
<keyword evidence="3" id="KW-1185">Reference proteome</keyword>